<feature type="compositionally biased region" description="Pro residues" evidence="1">
    <location>
        <begin position="129"/>
        <end position="146"/>
    </location>
</feature>
<accession>A0A919VWW2</accession>
<evidence type="ECO:0000256" key="1">
    <source>
        <dbReference type="SAM" id="MobiDB-lite"/>
    </source>
</evidence>
<evidence type="ECO:0000313" key="2">
    <source>
        <dbReference type="EMBL" id="GIM72208.1"/>
    </source>
</evidence>
<name>A0A919VWW2_9ACTN</name>
<reference evidence="2" key="1">
    <citation type="submission" date="2021-03" db="EMBL/GenBank/DDBJ databases">
        <title>Whole genome shotgun sequence of Actinoplanes consettensis NBRC 14913.</title>
        <authorList>
            <person name="Komaki H."/>
            <person name="Tamura T."/>
        </authorList>
    </citation>
    <scope>NUCLEOTIDE SEQUENCE</scope>
    <source>
        <strain evidence="2">NBRC 14913</strain>
    </source>
</reference>
<proteinExistence type="predicted"/>
<dbReference type="Proteomes" id="UP000680865">
    <property type="component" value="Unassembled WGS sequence"/>
</dbReference>
<keyword evidence="3" id="KW-1185">Reference proteome</keyword>
<protein>
    <submittedName>
        <fullName evidence="2">Uncharacterized protein</fullName>
    </submittedName>
</protein>
<sequence>MIRPSRLRVQVPQQPRQHLSSAGIVTRLVQGLDKSNSALQLSQRRRRPSRRLTQIDINERPPQPEHPTPRGRGGPIGRRHHHPNKINRRTLQSPSYIRQHEPVVSPLQPPLNPTPGRMRNPSPTSRKPNTPPPPQPPRPNPLPDPRVGPSSWGHNPDANATH</sequence>
<comment type="caution">
    <text evidence="2">The sequence shown here is derived from an EMBL/GenBank/DDBJ whole genome shotgun (WGS) entry which is preliminary data.</text>
</comment>
<feature type="compositionally biased region" description="Basic residues" evidence="1">
    <location>
        <begin position="77"/>
        <end position="88"/>
    </location>
</feature>
<dbReference type="EMBL" id="BOQP01000012">
    <property type="protein sequence ID" value="GIM72208.1"/>
    <property type="molecule type" value="Genomic_DNA"/>
</dbReference>
<feature type="region of interest" description="Disordered" evidence="1">
    <location>
        <begin position="36"/>
        <end position="162"/>
    </location>
</feature>
<organism evidence="2 3">
    <name type="scientific">Winogradskya consettensis</name>
    <dbReference type="NCBI Taxonomy" id="113560"/>
    <lineage>
        <taxon>Bacteria</taxon>
        <taxon>Bacillati</taxon>
        <taxon>Actinomycetota</taxon>
        <taxon>Actinomycetes</taxon>
        <taxon>Micromonosporales</taxon>
        <taxon>Micromonosporaceae</taxon>
        <taxon>Winogradskya</taxon>
    </lineage>
</organism>
<dbReference type="AlphaFoldDB" id="A0A919VWW2"/>
<gene>
    <name evidence="2" type="ORF">Aco04nite_29110</name>
</gene>
<evidence type="ECO:0000313" key="3">
    <source>
        <dbReference type="Proteomes" id="UP000680865"/>
    </source>
</evidence>